<name>A0A0E9SDI0_ANGAN</name>
<accession>A0A0E9SDI0</accession>
<reference evidence="1" key="1">
    <citation type="submission" date="2014-11" db="EMBL/GenBank/DDBJ databases">
        <authorList>
            <person name="Amaro Gonzalez C."/>
        </authorList>
    </citation>
    <scope>NUCLEOTIDE SEQUENCE</scope>
</reference>
<evidence type="ECO:0000313" key="1">
    <source>
        <dbReference type="EMBL" id="JAH39336.1"/>
    </source>
</evidence>
<organism evidence="1">
    <name type="scientific">Anguilla anguilla</name>
    <name type="common">European freshwater eel</name>
    <name type="synonym">Muraena anguilla</name>
    <dbReference type="NCBI Taxonomy" id="7936"/>
    <lineage>
        <taxon>Eukaryota</taxon>
        <taxon>Metazoa</taxon>
        <taxon>Chordata</taxon>
        <taxon>Craniata</taxon>
        <taxon>Vertebrata</taxon>
        <taxon>Euteleostomi</taxon>
        <taxon>Actinopterygii</taxon>
        <taxon>Neopterygii</taxon>
        <taxon>Teleostei</taxon>
        <taxon>Anguilliformes</taxon>
        <taxon>Anguillidae</taxon>
        <taxon>Anguilla</taxon>
    </lineage>
</organism>
<dbReference type="EMBL" id="GBXM01069241">
    <property type="protein sequence ID" value="JAH39336.1"/>
    <property type="molecule type" value="Transcribed_RNA"/>
</dbReference>
<sequence length="31" mass="3413">MTQGPLQFLVTAYIFLIIVSNETTSEKPVTA</sequence>
<protein>
    <submittedName>
        <fullName evidence="1">Uncharacterized protein</fullName>
    </submittedName>
</protein>
<proteinExistence type="predicted"/>
<reference evidence="1" key="2">
    <citation type="journal article" date="2015" name="Fish Shellfish Immunol.">
        <title>Early steps in the European eel (Anguilla anguilla)-Vibrio vulnificus interaction in the gills: Role of the RtxA13 toxin.</title>
        <authorList>
            <person name="Callol A."/>
            <person name="Pajuelo D."/>
            <person name="Ebbesson L."/>
            <person name="Teles M."/>
            <person name="MacKenzie S."/>
            <person name="Amaro C."/>
        </authorList>
    </citation>
    <scope>NUCLEOTIDE SEQUENCE</scope>
</reference>
<dbReference type="AlphaFoldDB" id="A0A0E9SDI0"/>